<feature type="domain" description="Peptidase M13 N-terminal" evidence="9">
    <location>
        <begin position="138"/>
        <end position="514"/>
    </location>
</feature>
<dbReference type="InterPro" id="IPR042089">
    <property type="entry name" value="Peptidase_M13_dom_2"/>
</dbReference>
<sequence>MWWCWIRTCSCNRSGCKARASRWIEHSLEARLGKLPSADFRHTRPWRVGSGQPISTCAVCPDCQCPVSQEAGHFPFLNLIFDLRTPAMNAFQHCTLVALLHVAGISGLSALASGAALAADAPASGLDLPYFDRKVRVQDDLFRATNGGWIKATTIPADKGSWGSFEKLAELSDQRVRALAEGLAAQPQSEGSKEAKIGQFYAAFLDTARIDREGLSALQPRLDEIAALASREQLLVWLGSAQGQLRQPFRLGLGPDPKEPMVNRLQLAQSGLGLPERDYYLNQRDPSLAKARSAYLAYLSKLARLSGEAQPAEAARRVLALETRMAKAHWDVVSSRDVQKTYNPMTPAELSAAAPGLDWNAFFAAAQLKAVDKLTVAQPSAIRGLAQLLAEAPLADWKLYAKLHTLDAHAAVLPQPFRAAAFAFHGRAMSGTQQELPRWKQGVDAINEALGEAVGELYVAQHFPPAQKARMQELVANLLAAYKSSVDGLSWMTPETQLQAQDKLSKYLVKIGYPDVWRDYSALQVKAGDALGNQQRAAQFAWAREAAKLGQKVDRSEWGMVPQQVNAYYNETFNEIVFPAAILQPPFFDMKADDAVNYGGIGAVIGHEISHGFDDQGAQYDGDGMLRDWWQPADRKAFEALGQRLAQQFSAYQALPGKRVNGQLTLGENIADLSGLQIAFKAYQASLGGKPAPVLDGYTGEQRFFLGFAQIWREKVRPPLLLQQLMADPHSPGQFRANGGVVNHDAFHQAFGTRKGDRLFKPEGERIRIW</sequence>
<dbReference type="GO" id="GO:0004222">
    <property type="term" value="F:metalloendopeptidase activity"/>
    <property type="evidence" value="ECO:0007669"/>
    <property type="project" value="InterPro"/>
</dbReference>
<reference evidence="10 11" key="1">
    <citation type="submission" date="2018-01" db="EMBL/GenBank/DDBJ databases">
        <title>Draft genome sequence of Paucibacter aquatile CR182 isolated from freshwater of the Nakdong River.</title>
        <authorList>
            <person name="Choi A."/>
            <person name="Chung E.J."/>
        </authorList>
    </citation>
    <scope>NUCLEOTIDE SEQUENCE [LARGE SCALE GENOMIC DNA]</scope>
    <source>
        <strain evidence="10 11">CR182</strain>
    </source>
</reference>
<dbReference type="PANTHER" id="PTHR11733:SF167">
    <property type="entry name" value="FI17812P1-RELATED"/>
    <property type="match status" value="1"/>
</dbReference>
<keyword evidence="5" id="KW-0378">Hydrolase</keyword>
<accession>A0A2N8KRT8</accession>
<dbReference type="InterPro" id="IPR018497">
    <property type="entry name" value="Peptidase_M13_C"/>
</dbReference>
<evidence type="ECO:0000313" key="10">
    <source>
        <dbReference type="EMBL" id="PND36153.1"/>
    </source>
</evidence>
<dbReference type="OrthoDB" id="9775677at2"/>
<dbReference type="GO" id="GO:0016485">
    <property type="term" value="P:protein processing"/>
    <property type="evidence" value="ECO:0007669"/>
    <property type="project" value="TreeGrafter"/>
</dbReference>
<dbReference type="Gene3D" id="3.40.390.10">
    <property type="entry name" value="Collagenase (Catalytic Domain)"/>
    <property type="match status" value="1"/>
</dbReference>
<dbReference type="Pfam" id="PF05649">
    <property type="entry name" value="Peptidase_M13_N"/>
    <property type="match status" value="1"/>
</dbReference>
<protein>
    <submittedName>
        <fullName evidence="10">Peptidase M13</fullName>
    </submittedName>
</protein>
<dbReference type="GO" id="GO:0046872">
    <property type="term" value="F:metal ion binding"/>
    <property type="evidence" value="ECO:0007669"/>
    <property type="project" value="UniProtKB-KW"/>
</dbReference>
<dbReference type="SUPFAM" id="SSF55486">
    <property type="entry name" value="Metalloproteases ('zincins'), catalytic domain"/>
    <property type="match status" value="1"/>
</dbReference>
<evidence type="ECO:0000256" key="7">
    <source>
        <dbReference type="ARBA" id="ARBA00023049"/>
    </source>
</evidence>
<dbReference type="AlphaFoldDB" id="A0A2N8KRT8"/>
<evidence type="ECO:0000256" key="5">
    <source>
        <dbReference type="ARBA" id="ARBA00022801"/>
    </source>
</evidence>
<keyword evidence="7" id="KW-0482">Metalloprotease</keyword>
<dbReference type="EMBL" id="POSP01000004">
    <property type="protein sequence ID" value="PND36153.1"/>
    <property type="molecule type" value="Genomic_DNA"/>
</dbReference>
<dbReference type="Proteomes" id="UP000235916">
    <property type="component" value="Unassembled WGS sequence"/>
</dbReference>
<dbReference type="InterPro" id="IPR008753">
    <property type="entry name" value="Peptidase_M13_N"/>
</dbReference>
<evidence type="ECO:0000256" key="6">
    <source>
        <dbReference type="ARBA" id="ARBA00022833"/>
    </source>
</evidence>
<dbReference type="InterPro" id="IPR000718">
    <property type="entry name" value="Peptidase_M13"/>
</dbReference>
<dbReference type="GO" id="GO:0005886">
    <property type="term" value="C:plasma membrane"/>
    <property type="evidence" value="ECO:0007669"/>
    <property type="project" value="TreeGrafter"/>
</dbReference>
<keyword evidence="4" id="KW-0479">Metal-binding</keyword>
<organism evidence="10 11">
    <name type="scientific">Kinneretia aquatilis</name>
    <dbReference type="NCBI Taxonomy" id="2070761"/>
    <lineage>
        <taxon>Bacteria</taxon>
        <taxon>Pseudomonadati</taxon>
        <taxon>Pseudomonadota</taxon>
        <taxon>Betaproteobacteria</taxon>
        <taxon>Burkholderiales</taxon>
        <taxon>Sphaerotilaceae</taxon>
        <taxon>Roseateles</taxon>
    </lineage>
</organism>
<dbReference type="InterPro" id="IPR024079">
    <property type="entry name" value="MetalloPept_cat_dom_sf"/>
</dbReference>
<dbReference type="CDD" id="cd08662">
    <property type="entry name" value="M13"/>
    <property type="match status" value="1"/>
</dbReference>
<keyword evidence="11" id="KW-1185">Reference proteome</keyword>
<evidence type="ECO:0000313" key="11">
    <source>
        <dbReference type="Proteomes" id="UP000235916"/>
    </source>
</evidence>
<evidence type="ECO:0000259" key="8">
    <source>
        <dbReference type="Pfam" id="PF01431"/>
    </source>
</evidence>
<feature type="domain" description="Peptidase M13 C-terminal" evidence="8">
    <location>
        <begin position="566"/>
        <end position="762"/>
    </location>
</feature>
<dbReference type="Gene3D" id="1.10.1380.10">
    <property type="entry name" value="Neutral endopeptidase , domain2"/>
    <property type="match status" value="1"/>
</dbReference>
<evidence type="ECO:0000256" key="2">
    <source>
        <dbReference type="ARBA" id="ARBA00007357"/>
    </source>
</evidence>
<evidence type="ECO:0000259" key="9">
    <source>
        <dbReference type="Pfam" id="PF05649"/>
    </source>
</evidence>
<evidence type="ECO:0000256" key="4">
    <source>
        <dbReference type="ARBA" id="ARBA00022723"/>
    </source>
</evidence>
<keyword evidence="6" id="KW-0862">Zinc</keyword>
<comment type="cofactor">
    <cofactor evidence="1">
        <name>Zn(2+)</name>
        <dbReference type="ChEBI" id="CHEBI:29105"/>
    </cofactor>
</comment>
<proteinExistence type="inferred from homology"/>
<dbReference type="PROSITE" id="PS51885">
    <property type="entry name" value="NEPRILYSIN"/>
    <property type="match status" value="1"/>
</dbReference>
<dbReference type="PANTHER" id="PTHR11733">
    <property type="entry name" value="ZINC METALLOPROTEASE FAMILY M13 NEPRILYSIN-RELATED"/>
    <property type="match status" value="1"/>
</dbReference>
<gene>
    <name evidence="10" type="ORF">C1O66_20725</name>
</gene>
<evidence type="ECO:0000256" key="3">
    <source>
        <dbReference type="ARBA" id="ARBA00022670"/>
    </source>
</evidence>
<comment type="similarity">
    <text evidence="2">Belongs to the peptidase M13 family.</text>
</comment>
<dbReference type="Pfam" id="PF01431">
    <property type="entry name" value="Peptidase_M13"/>
    <property type="match status" value="1"/>
</dbReference>
<name>A0A2N8KRT8_9BURK</name>
<keyword evidence="3" id="KW-0645">Protease</keyword>
<evidence type="ECO:0000256" key="1">
    <source>
        <dbReference type="ARBA" id="ARBA00001947"/>
    </source>
</evidence>
<dbReference type="PRINTS" id="PR00786">
    <property type="entry name" value="NEPRILYSIN"/>
</dbReference>
<comment type="caution">
    <text evidence="10">The sequence shown here is derived from an EMBL/GenBank/DDBJ whole genome shotgun (WGS) entry which is preliminary data.</text>
</comment>